<organism evidence="3">
    <name type="scientific">Schizophyllum commune (strain H4-8 / FGSC 9210)</name>
    <name type="common">Split gill fungus</name>
    <dbReference type="NCBI Taxonomy" id="578458"/>
    <lineage>
        <taxon>Eukaryota</taxon>
        <taxon>Fungi</taxon>
        <taxon>Dikarya</taxon>
        <taxon>Basidiomycota</taxon>
        <taxon>Agaricomycotina</taxon>
        <taxon>Agaricomycetes</taxon>
        <taxon>Agaricomycetidae</taxon>
        <taxon>Agaricales</taxon>
        <taxon>Schizophyllaceae</taxon>
        <taxon>Schizophyllum</taxon>
    </lineage>
</organism>
<gene>
    <name evidence="2" type="ORF">SCHCODRAFT_114222</name>
</gene>
<feature type="compositionally biased region" description="Acidic residues" evidence="1">
    <location>
        <begin position="422"/>
        <end position="431"/>
    </location>
</feature>
<feature type="region of interest" description="Disordered" evidence="1">
    <location>
        <begin position="58"/>
        <end position="212"/>
    </location>
</feature>
<feature type="compositionally biased region" description="Polar residues" evidence="1">
    <location>
        <begin position="199"/>
        <end position="210"/>
    </location>
</feature>
<feature type="compositionally biased region" description="Basic and acidic residues" evidence="1">
    <location>
        <begin position="384"/>
        <end position="421"/>
    </location>
</feature>
<sequence>MICRTISPTLRPTSSLLPNTPIPSYTLFPSFLAAVGLQGILLPIHPSSVLAYSALPSSHTLRRPTPPRSPPRTSAEVFSSSRPPEHIPRVRAHHSRPRSPLTTTPTTHDHAHRSRPRASFPMAPSPRGARERGQDSAHHSRQTLYPHSHPTLGGGRRDGPVEEGGRGPKKPEKRYRKKGGVEMQGRSGSNGKREEMNGAGTSTSPASDEGNSGFACLHPTPILRLTKCARAPACPITPIVSFEVTRVPATSRTVRAFPAPSAFTTSPLTGPCLPQRAARPTSPPTAERVPAIAPFPLHILCLRSTRPRCRAALRPFPLAAVLADRGTHRPTAPPLPPTPKLEPDNLLEDRIPHIPSTSCKIKLGFRRLPGRSDYAYPARGGGAEPEKEEKEIQLGRERREGRAGREVKEAKRVRGEGRAGENGEEEDETEEDGKGEGRDEGGVGGKRDYGREG</sequence>
<feature type="compositionally biased region" description="Basic and acidic residues" evidence="1">
    <location>
        <begin position="155"/>
        <end position="170"/>
    </location>
</feature>
<evidence type="ECO:0000313" key="2">
    <source>
        <dbReference type="EMBL" id="EFI91827.1"/>
    </source>
</evidence>
<feature type="region of interest" description="Disordered" evidence="1">
    <location>
        <begin position="376"/>
        <end position="453"/>
    </location>
</feature>
<protein>
    <submittedName>
        <fullName evidence="2">Uncharacterized protein</fullName>
    </submittedName>
</protein>
<dbReference type="EMBL" id="GL377315">
    <property type="protein sequence ID" value="EFI91827.1"/>
    <property type="molecule type" value="Genomic_DNA"/>
</dbReference>
<name>D8QK47_SCHCM</name>
<feature type="region of interest" description="Disordered" evidence="1">
    <location>
        <begin position="265"/>
        <end position="287"/>
    </location>
</feature>
<feature type="compositionally biased region" description="Basic and acidic residues" evidence="1">
    <location>
        <begin position="128"/>
        <end position="138"/>
    </location>
</feature>
<dbReference type="AlphaFoldDB" id="D8QK47"/>
<dbReference type="HOGENOM" id="CLU_604318_0_0_1"/>
<evidence type="ECO:0000313" key="3">
    <source>
        <dbReference type="Proteomes" id="UP000007431"/>
    </source>
</evidence>
<feature type="compositionally biased region" description="Basic and acidic residues" evidence="1">
    <location>
        <begin position="432"/>
        <end position="453"/>
    </location>
</feature>
<proteinExistence type="predicted"/>
<accession>D8QK47</accession>
<feature type="non-terminal residue" evidence="2">
    <location>
        <position position="453"/>
    </location>
</feature>
<dbReference type="GeneID" id="9593522"/>
<evidence type="ECO:0000256" key="1">
    <source>
        <dbReference type="SAM" id="MobiDB-lite"/>
    </source>
</evidence>
<dbReference type="VEuPathDB" id="FungiDB:SCHCODRAFT_02718713"/>
<dbReference type="RefSeq" id="XP_003026730.1">
    <property type="nucleotide sequence ID" value="XM_003026684.1"/>
</dbReference>
<dbReference type="Proteomes" id="UP000007431">
    <property type="component" value="Unassembled WGS sequence"/>
</dbReference>
<reference evidence="2 3" key="1">
    <citation type="journal article" date="2010" name="Nat. Biotechnol.">
        <title>Genome sequence of the model mushroom Schizophyllum commune.</title>
        <authorList>
            <person name="Ohm R.A."/>
            <person name="de Jong J.F."/>
            <person name="Lugones L.G."/>
            <person name="Aerts A."/>
            <person name="Kothe E."/>
            <person name="Stajich J.E."/>
            <person name="de Vries R.P."/>
            <person name="Record E."/>
            <person name="Levasseur A."/>
            <person name="Baker S.E."/>
            <person name="Bartholomew K.A."/>
            <person name="Coutinho P.M."/>
            <person name="Erdmann S."/>
            <person name="Fowler T.J."/>
            <person name="Gathman A.C."/>
            <person name="Lombard V."/>
            <person name="Henrissat B."/>
            <person name="Knabe N."/>
            <person name="Kuees U."/>
            <person name="Lilly W.W."/>
            <person name="Lindquist E."/>
            <person name="Lucas S."/>
            <person name="Magnuson J.K."/>
            <person name="Piumi F."/>
            <person name="Raudaskoski M."/>
            <person name="Salamov A."/>
            <person name="Schmutz J."/>
            <person name="Schwarze F.W.M.R."/>
            <person name="vanKuyk P.A."/>
            <person name="Horton J.S."/>
            <person name="Grigoriev I.V."/>
            <person name="Woesten H.A.B."/>
        </authorList>
    </citation>
    <scope>NUCLEOTIDE SEQUENCE [LARGE SCALE GENOMIC DNA]</scope>
    <source>
        <strain evidence="3">H4-8 / FGSC 9210</strain>
    </source>
</reference>
<dbReference type="InParanoid" id="D8QK47"/>
<keyword evidence="3" id="KW-1185">Reference proteome</keyword>
<dbReference type="KEGG" id="scm:SCHCO_02718713"/>